<organism evidence="7 8">
    <name type="scientific">Smittium mucronatum</name>
    <dbReference type="NCBI Taxonomy" id="133383"/>
    <lineage>
        <taxon>Eukaryota</taxon>
        <taxon>Fungi</taxon>
        <taxon>Fungi incertae sedis</taxon>
        <taxon>Zoopagomycota</taxon>
        <taxon>Kickxellomycotina</taxon>
        <taxon>Harpellomycetes</taxon>
        <taxon>Harpellales</taxon>
        <taxon>Legeriomycetaceae</taxon>
        <taxon>Smittium</taxon>
    </lineage>
</organism>
<dbReference type="GO" id="GO:0000822">
    <property type="term" value="F:inositol hexakisphosphate binding"/>
    <property type="evidence" value="ECO:0007669"/>
    <property type="project" value="TreeGrafter"/>
</dbReference>
<evidence type="ECO:0000256" key="2">
    <source>
        <dbReference type="ARBA" id="ARBA00022692"/>
    </source>
</evidence>
<keyword evidence="8" id="KW-1185">Reference proteome</keyword>
<evidence type="ECO:0000313" key="7">
    <source>
        <dbReference type="EMBL" id="OLY82716.1"/>
    </source>
</evidence>
<proteinExistence type="predicted"/>
<accession>A0A1R0H0Q3</accession>
<keyword evidence="7" id="KW-0675">Receptor</keyword>
<dbReference type="EMBL" id="LSSL01001294">
    <property type="protein sequence ID" value="OLY82716.1"/>
    <property type="molecule type" value="Genomic_DNA"/>
</dbReference>
<dbReference type="GO" id="GO:0005794">
    <property type="term" value="C:Golgi apparatus"/>
    <property type="evidence" value="ECO:0007669"/>
    <property type="project" value="TreeGrafter"/>
</dbReference>
<keyword evidence="4 5" id="KW-0472">Membrane</keyword>
<dbReference type="Pfam" id="PF03124">
    <property type="entry name" value="EXS"/>
    <property type="match status" value="1"/>
</dbReference>
<feature type="transmembrane region" description="Helical" evidence="5">
    <location>
        <begin position="9"/>
        <end position="29"/>
    </location>
</feature>
<dbReference type="PROSITE" id="PS51380">
    <property type="entry name" value="EXS"/>
    <property type="match status" value="1"/>
</dbReference>
<feature type="domain" description="EXS" evidence="6">
    <location>
        <begin position="1"/>
        <end position="139"/>
    </location>
</feature>
<dbReference type="PANTHER" id="PTHR10783:SF103">
    <property type="entry name" value="SOLUTE CARRIER FAMILY 53 MEMBER 1"/>
    <property type="match status" value="1"/>
</dbReference>
<dbReference type="Proteomes" id="UP000187455">
    <property type="component" value="Unassembled WGS sequence"/>
</dbReference>
<dbReference type="GO" id="GO:0016036">
    <property type="term" value="P:cellular response to phosphate starvation"/>
    <property type="evidence" value="ECO:0007669"/>
    <property type="project" value="TreeGrafter"/>
</dbReference>
<evidence type="ECO:0000256" key="4">
    <source>
        <dbReference type="ARBA" id="ARBA00023136"/>
    </source>
</evidence>
<comment type="subcellular location">
    <subcellularLocation>
        <location evidence="1">Membrane</location>
        <topology evidence="1">Multi-pass membrane protein</topology>
    </subcellularLocation>
</comment>
<gene>
    <name evidence="7" type="ORF">AYI68_g3154</name>
</gene>
<dbReference type="GO" id="GO:0006817">
    <property type="term" value="P:phosphate ion transport"/>
    <property type="evidence" value="ECO:0007669"/>
    <property type="project" value="TreeGrafter"/>
</dbReference>
<dbReference type="PANTHER" id="PTHR10783">
    <property type="entry name" value="XENOTROPIC AND POLYTROPIC RETROVIRUS RECEPTOR 1-RELATED"/>
    <property type="match status" value="1"/>
</dbReference>
<feature type="transmembrane region" description="Helical" evidence="5">
    <location>
        <begin position="74"/>
        <end position="97"/>
    </location>
</feature>
<dbReference type="GO" id="GO:0005886">
    <property type="term" value="C:plasma membrane"/>
    <property type="evidence" value="ECO:0007669"/>
    <property type="project" value="TreeGrafter"/>
</dbReference>
<evidence type="ECO:0000259" key="6">
    <source>
        <dbReference type="PROSITE" id="PS51380"/>
    </source>
</evidence>
<dbReference type="OrthoDB" id="9970435at2759"/>
<keyword evidence="2 5" id="KW-0812">Transmembrane</keyword>
<evidence type="ECO:0000256" key="1">
    <source>
        <dbReference type="ARBA" id="ARBA00004141"/>
    </source>
</evidence>
<dbReference type="STRING" id="133383.A0A1R0H0Q3"/>
<sequence length="139" mass="16413">MAVDIFGSLFYKTLAILFLIISSTFSTIWDLYMDWGFFEPDSKHLFLRKELKFSFLPSYYFAMVSDPILRFSWIINYLSITSFMGIAVSTPLLRFILATLEILRRYQWCFYRLENEHVNNCGQFRATVEVPLPFALNSN</sequence>
<comment type="caution">
    <text evidence="7">The sequence shown here is derived from an EMBL/GenBank/DDBJ whole genome shotgun (WGS) entry which is preliminary data.</text>
</comment>
<keyword evidence="3 5" id="KW-1133">Transmembrane helix</keyword>
<dbReference type="AlphaFoldDB" id="A0A1R0H0Q3"/>
<reference evidence="7 8" key="1">
    <citation type="journal article" date="2016" name="Mol. Biol. Evol.">
        <title>Genome-Wide Survey of Gut Fungi (Harpellales) Reveals the First Horizontally Transferred Ubiquitin Gene from a Mosquito Host.</title>
        <authorList>
            <person name="Wang Y."/>
            <person name="White M.M."/>
            <person name="Kvist S."/>
            <person name="Moncalvo J.M."/>
        </authorList>
    </citation>
    <scope>NUCLEOTIDE SEQUENCE [LARGE SCALE GENOMIC DNA]</scope>
    <source>
        <strain evidence="7 8">ALG-7-W6</strain>
    </source>
</reference>
<evidence type="ECO:0000256" key="3">
    <source>
        <dbReference type="ARBA" id="ARBA00022989"/>
    </source>
</evidence>
<dbReference type="InterPro" id="IPR004342">
    <property type="entry name" value="EXS_C"/>
</dbReference>
<protein>
    <submittedName>
        <fullName evidence="7">Xenotropic and polytropic retrovirus receptor 1-like protein</fullName>
    </submittedName>
</protein>
<evidence type="ECO:0000313" key="8">
    <source>
        <dbReference type="Proteomes" id="UP000187455"/>
    </source>
</evidence>
<name>A0A1R0H0Q3_9FUNG</name>
<evidence type="ECO:0000256" key="5">
    <source>
        <dbReference type="SAM" id="Phobius"/>
    </source>
</evidence>